<organism evidence="1 2">
    <name type="scientific">Flexivirga oryzae</name>
    <dbReference type="NCBI Taxonomy" id="1794944"/>
    <lineage>
        <taxon>Bacteria</taxon>
        <taxon>Bacillati</taxon>
        <taxon>Actinomycetota</taxon>
        <taxon>Actinomycetes</taxon>
        <taxon>Micrococcales</taxon>
        <taxon>Dermacoccaceae</taxon>
        <taxon>Flexivirga</taxon>
    </lineage>
</organism>
<name>A0A839NBU0_9MICO</name>
<comment type="caution">
    <text evidence="1">The sequence shown here is derived from an EMBL/GenBank/DDBJ whole genome shotgun (WGS) entry which is preliminary data.</text>
</comment>
<reference evidence="1 2" key="1">
    <citation type="submission" date="2020-08" db="EMBL/GenBank/DDBJ databases">
        <title>Sequencing the genomes of 1000 actinobacteria strains.</title>
        <authorList>
            <person name="Klenk H.-P."/>
        </authorList>
    </citation>
    <scope>NUCLEOTIDE SEQUENCE [LARGE SCALE GENOMIC DNA]</scope>
    <source>
        <strain evidence="1 2">DSM 105369</strain>
    </source>
</reference>
<dbReference type="AlphaFoldDB" id="A0A839NBU0"/>
<protein>
    <submittedName>
        <fullName evidence="1">Uncharacterized protein</fullName>
    </submittedName>
</protein>
<dbReference type="EMBL" id="JACHVQ010000001">
    <property type="protein sequence ID" value="MBB2892191.1"/>
    <property type="molecule type" value="Genomic_DNA"/>
</dbReference>
<accession>A0A839NBU0</accession>
<proteinExistence type="predicted"/>
<dbReference type="Proteomes" id="UP000559182">
    <property type="component" value="Unassembled WGS sequence"/>
</dbReference>
<evidence type="ECO:0000313" key="1">
    <source>
        <dbReference type="EMBL" id="MBB2892191.1"/>
    </source>
</evidence>
<dbReference type="RefSeq" id="WP_183320340.1">
    <property type="nucleotide sequence ID" value="NZ_JACHVQ010000001.1"/>
</dbReference>
<sequence length="96" mass="10083">MKWYTVAEDAIEALTVSRKEAIAAIEALPDADERTANEVLGFILRLTFYAGVSEHARGIGAGTSKMVGGNRTETLMEQAIAAGLLVEAEGAAEATT</sequence>
<gene>
    <name evidence="1" type="ORF">FHU39_002175</name>
</gene>
<keyword evidence="2" id="KW-1185">Reference proteome</keyword>
<evidence type="ECO:0000313" key="2">
    <source>
        <dbReference type="Proteomes" id="UP000559182"/>
    </source>
</evidence>